<dbReference type="SUPFAM" id="SSF101478">
    <property type="entry name" value="ADP-ribosylglycohydrolase"/>
    <property type="match status" value="1"/>
</dbReference>
<dbReference type="RefSeq" id="WP_379917073.1">
    <property type="nucleotide sequence ID" value="NZ_JBHUDD010000138.1"/>
</dbReference>
<dbReference type="Gene3D" id="1.10.4080.10">
    <property type="entry name" value="ADP-ribosylation/Crystallin J1"/>
    <property type="match status" value="1"/>
</dbReference>
<proteinExistence type="predicted"/>
<evidence type="ECO:0000313" key="2">
    <source>
        <dbReference type="Proteomes" id="UP001597186"/>
    </source>
</evidence>
<dbReference type="InterPro" id="IPR036705">
    <property type="entry name" value="Ribosyl_crysJ1_sf"/>
</dbReference>
<comment type="caution">
    <text evidence="1">The sequence shown here is derived from an EMBL/GenBank/DDBJ whole genome shotgun (WGS) entry which is preliminary data.</text>
</comment>
<protein>
    <submittedName>
        <fullName evidence="1">ADP-ribosylglycohydrolase family protein</fullName>
    </submittedName>
</protein>
<dbReference type="PANTHER" id="PTHR16222">
    <property type="entry name" value="ADP-RIBOSYLGLYCOHYDROLASE"/>
    <property type="match status" value="1"/>
</dbReference>
<gene>
    <name evidence="1" type="ORF">ACFTOW_14895</name>
</gene>
<reference evidence="2" key="1">
    <citation type="journal article" date="2019" name="Int. J. Syst. Evol. Microbiol.">
        <title>The Global Catalogue of Microorganisms (GCM) 10K type strain sequencing project: providing services to taxonomists for standard genome sequencing and annotation.</title>
        <authorList>
            <consortium name="The Broad Institute Genomics Platform"/>
            <consortium name="The Broad Institute Genome Sequencing Center for Infectious Disease"/>
            <person name="Wu L."/>
            <person name="Ma J."/>
        </authorList>
    </citation>
    <scope>NUCLEOTIDE SEQUENCE [LARGE SCALE GENOMIC DNA]</scope>
    <source>
        <strain evidence="2">CGMCC 1.12477</strain>
    </source>
</reference>
<sequence>MLGALAGDIIGSRFEGHPAPPDGFEFFHRDCRFTDDTVCTLAVAEALMSGQDIAKTLRSFVRRYPDAGYGGMFLRWAFTDEAPAYGSWGNGAPMRVAAVGWWARSEAEAMELATAQAVVSHDHPDAVTAAQAVATAILHLRQGDAPDAVHAQLTTRFGYDLRPETALRRGGFDVSAAGTVPPALTAAFEATGWEEAVRTAVGLGGDTDTLACITGAVAEAIHGVPEPITDRARGLLTDDLRAVLDRFEQALATRA</sequence>
<accession>A0ABW4EKY2</accession>
<dbReference type="Pfam" id="PF03747">
    <property type="entry name" value="ADP_ribosyl_GH"/>
    <property type="match status" value="1"/>
</dbReference>
<dbReference type="InterPro" id="IPR050792">
    <property type="entry name" value="ADP-ribosylglycohydrolase"/>
</dbReference>
<evidence type="ECO:0000313" key="1">
    <source>
        <dbReference type="EMBL" id="MFD1510673.1"/>
    </source>
</evidence>
<name>A0ABW4EKY2_9RHOB</name>
<organism evidence="1 2">
    <name type="scientific">Lacimonas salitolerans</name>
    <dbReference type="NCBI Taxonomy" id="1323750"/>
    <lineage>
        <taxon>Bacteria</taxon>
        <taxon>Pseudomonadati</taxon>
        <taxon>Pseudomonadota</taxon>
        <taxon>Alphaproteobacteria</taxon>
        <taxon>Rhodobacterales</taxon>
        <taxon>Paracoccaceae</taxon>
        <taxon>Lacimonas</taxon>
    </lineage>
</organism>
<dbReference type="PANTHER" id="PTHR16222:SF12">
    <property type="entry name" value="ADP-RIBOSYLGLYCOHYDROLASE-RELATED"/>
    <property type="match status" value="1"/>
</dbReference>
<dbReference type="InterPro" id="IPR005502">
    <property type="entry name" value="Ribosyl_crysJ1"/>
</dbReference>
<keyword evidence="2" id="KW-1185">Reference proteome</keyword>
<dbReference type="EMBL" id="JBHUDD010000138">
    <property type="protein sequence ID" value="MFD1510673.1"/>
    <property type="molecule type" value="Genomic_DNA"/>
</dbReference>
<dbReference type="Proteomes" id="UP001597186">
    <property type="component" value="Unassembled WGS sequence"/>
</dbReference>